<dbReference type="CDD" id="cd07432">
    <property type="entry name" value="PHP_HisPPase"/>
    <property type="match status" value="1"/>
</dbReference>
<dbReference type="PANTHER" id="PTHR42924:SF3">
    <property type="entry name" value="POLYMERASE_HISTIDINOL PHOSPHATASE N-TERMINAL DOMAIN-CONTAINING PROTEIN"/>
    <property type="match status" value="1"/>
</dbReference>
<evidence type="ECO:0000256" key="1">
    <source>
        <dbReference type="SAM" id="MobiDB-lite"/>
    </source>
</evidence>
<dbReference type="PANTHER" id="PTHR42924">
    <property type="entry name" value="EXONUCLEASE"/>
    <property type="match status" value="1"/>
</dbReference>
<dbReference type="RefSeq" id="WP_256534052.1">
    <property type="nucleotide sequence ID" value="NZ_CP101824.1"/>
</dbReference>
<name>A0ABD5NIQ2_9EURY</name>
<keyword evidence="3" id="KW-1185">Reference proteome</keyword>
<dbReference type="AlphaFoldDB" id="A0ABD5NIQ2"/>
<organism evidence="2 3">
    <name type="scientific">Halovivax cerinus</name>
    <dbReference type="NCBI Taxonomy" id="1487865"/>
    <lineage>
        <taxon>Archaea</taxon>
        <taxon>Methanobacteriati</taxon>
        <taxon>Methanobacteriota</taxon>
        <taxon>Stenosarchaea group</taxon>
        <taxon>Halobacteria</taxon>
        <taxon>Halobacteriales</taxon>
        <taxon>Natrialbaceae</taxon>
        <taxon>Halovivax</taxon>
    </lineage>
</organism>
<sequence>MYDVDLHTHTRFFHGRRDVGDRFDPVGYRVLALVANSRGLDGIATTNHDYYTRFRPGAVATIPGIEVTTDRGHVLVVGPDPPRETDPGSLTPGEAVDLAHDRGCAAIVAHPFRNSTVREVDDVPFDAIEVNGKHPRSLPLVEKLAEARGLPLVGGSDAHYPIEVGRAYTRLDVDELTPRSVVDAIRAGDVQYTIERSSADRIVRQLYRRIHHRKGVTDAFGDLAPTPGVGTPPAEETHTTDQRPDGDGNP</sequence>
<dbReference type="GeneID" id="73901379"/>
<dbReference type="SUPFAM" id="SSF89550">
    <property type="entry name" value="PHP domain-like"/>
    <property type="match status" value="1"/>
</dbReference>
<dbReference type="Pfam" id="PF13263">
    <property type="entry name" value="PHP_C"/>
    <property type="match status" value="1"/>
</dbReference>
<reference evidence="2 3" key="1">
    <citation type="journal article" date="2019" name="Int. J. Syst. Evol. Microbiol.">
        <title>The Global Catalogue of Microorganisms (GCM) 10K type strain sequencing project: providing services to taxonomists for standard genome sequencing and annotation.</title>
        <authorList>
            <consortium name="The Broad Institute Genomics Platform"/>
            <consortium name="The Broad Institute Genome Sequencing Center for Infectious Disease"/>
            <person name="Wu L."/>
            <person name="Ma J."/>
        </authorList>
    </citation>
    <scope>NUCLEOTIDE SEQUENCE [LARGE SCALE GENOMIC DNA]</scope>
    <source>
        <strain evidence="2 3">IBRC-M 10256</strain>
    </source>
</reference>
<dbReference type="Gene3D" id="3.20.20.140">
    <property type="entry name" value="Metal-dependent hydrolases"/>
    <property type="match status" value="1"/>
</dbReference>
<comment type="caution">
    <text evidence="2">The sequence shown here is derived from an EMBL/GenBank/DDBJ whole genome shotgun (WGS) entry which is preliminary data.</text>
</comment>
<protein>
    <submittedName>
        <fullName evidence="2">PHP-associated domain-containing protein</fullName>
    </submittedName>
</protein>
<evidence type="ECO:0000313" key="3">
    <source>
        <dbReference type="Proteomes" id="UP001595846"/>
    </source>
</evidence>
<dbReference type="Proteomes" id="UP001595846">
    <property type="component" value="Unassembled WGS sequence"/>
</dbReference>
<proteinExistence type="predicted"/>
<accession>A0ABD5NIQ2</accession>
<gene>
    <name evidence="2" type="ORF">ACFOUR_00025</name>
</gene>
<dbReference type="InterPro" id="IPR052018">
    <property type="entry name" value="PHP_domain"/>
</dbReference>
<dbReference type="EMBL" id="JBHSAQ010000001">
    <property type="protein sequence ID" value="MFC3956757.1"/>
    <property type="molecule type" value="Genomic_DNA"/>
</dbReference>
<feature type="compositionally biased region" description="Basic and acidic residues" evidence="1">
    <location>
        <begin position="235"/>
        <end position="250"/>
    </location>
</feature>
<dbReference type="InterPro" id="IPR016195">
    <property type="entry name" value="Pol/histidinol_Pase-like"/>
</dbReference>
<evidence type="ECO:0000313" key="2">
    <source>
        <dbReference type="EMBL" id="MFC3956757.1"/>
    </source>
</evidence>
<feature type="region of interest" description="Disordered" evidence="1">
    <location>
        <begin position="218"/>
        <end position="250"/>
    </location>
</feature>